<keyword evidence="2" id="KW-0540">Nuclease</keyword>
<keyword evidence="2" id="KW-0269">Exonuclease</keyword>
<reference evidence="2 3" key="1">
    <citation type="submission" date="2021-07" db="EMBL/GenBank/DDBJ databases">
        <title>Isolation and characterization of bacteria from a gold mining with a capacity of golden bioaccumulation.</title>
        <authorList>
            <person name="Yang X.J."/>
        </authorList>
    </citation>
    <scope>NUCLEOTIDE SEQUENCE [LARGE SCALE GENOMIC DNA]</scope>
    <source>
        <strain evidence="2 3">Au29</strain>
    </source>
</reference>
<keyword evidence="2" id="KW-0378">Hydrolase</keyword>
<dbReference type="PANTHER" id="PTHR30231:SF37">
    <property type="entry name" value="EXODEOXYRIBONUCLEASE 10"/>
    <property type="match status" value="1"/>
</dbReference>
<evidence type="ECO:0000313" key="2">
    <source>
        <dbReference type="EMBL" id="QYC11496.1"/>
    </source>
</evidence>
<organism evidence="2 3">
    <name type="scientific">Brevundimonas nasdae</name>
    <dbReference type="NCBI Taxonomy" id="172043"/>
    <lineage>
        <taxon>Bacteria</taxon>
        <taxon>Pseudomonadati</taxon>
        <taxon>Pseudomonadota</taxon>
        <taxon>Alphaproteobacteria</taxon>
        <taxon>Caulobacterales</taxon>
        <taxon>Caulobacteraceae</taxon>
        <taxon>Brevundimonas</taxon>
    </lineage>
</organism>
<dbReference type="EMBL" id="CP080034">
    <property type="protein sequence ID" value="QYC11496.1"/>
    <property type="molecule type" value="Genomic_DNA"/>
</dbReference>
<keyword evidence="3" id="KW-1185">Reference proteome</keyword>
<gene>
    <name evidence="2" type="ORF">KWG56_05835</name>
</gene>
<dbReference type="NCBIfam" id="NF006615">
    <property type="entry name" value="PRK09182.1"/>
    <property type="match status" value="1"/>
</dbReference>
<dbReference type="Pfam" id="PF00929">
    <property type="entry name" value="RNase_T"/>
    <property type="match status" value="1"/>
</dbReference>
<dbReference type="InterPro" id="IPR013520">
    <property type="entry name" value="Ribonucl_H"/>
</dbReference>
<evidence type="ECO:0000259" key="1">
    <source>
        <dbReference type="SMART" id="SM00479"/>
    </source>
</evidence>
<proteinExistence type="predicted"/>
<sequence length="293" mass="32305">MDLEAMAAALTASGRYRVLTKLEPSAATPPPSGGDWRMGLFVDVETTGLDLVHDEIIELAMVRFYYGLDGQVLGIGETFQGFREPSRPITPEITALTGIDEAIVRGQVIDPDAVRDFAASAAIVIAHNAAFDRPMLERFSEVFVTRPWGCSMTQIDWASEGADGLKLVHLAAQAGFFYDGHRAANDCAAAIELLRRRLPVSGDFGLARLLSAARRATWRLRAEGAPFEMKDALKGRGYRWDDGSRGAPRAWWVDVGEEALEAEIAFLRAEIYQRDVDFAPRRIDASDRFSARI</sequence>
<dbReference type="SMART" id="SM00479">
    <property type="entry name" value="EXOIII"/>
    <property type="match status" value="1"/>
</dbReference>
<name>A0ABX8TJW5_9CAUL</name>
<dbReference type="CDD" id="cd06127">
    <property type="entry name" value="DEDDh"/>
    <property type="match status" value="1"/>
</dbReference>
<dbReference type="GO" id="GO:0004527">
    <property type="term" value="F:exonuclease activity"/>
    <property type="evidence" value="ECO:0007669"/>
    <property type="project" value="UniProtKB-KW"/>
</dbReference>
<dbReference type="Proteomes" id="UP000824334">
    <property type="component" value="Chromosome"/>
</dbReference>
<accession>A0ABX8TJW5</accession>
<feature type="domain" description="Exonuclease" evidence="1">
    <location>
        <begin position="38"/>
        <end position="203"/>
    </location>
</feature>
<dbReference type="RefSeq" id="WP_219354075.1">
    <property type="nucleotide sequence ID" value="NZ_CP080034.1"/>
</dbReference>
<protein>
    <submittedName>
        <fullName evidence="2">3'-5' exonuclease</fullName>
    </submittedName>
</protein>
<dbReference type="PANTHER" id="PTHR30231">
    <property type="entry name" value="DNA POLYMERASE III SUBUNIT EPSILON"/>
    <property type="match status" value="1"/>
</dbReference>
<evidence type="ECO:0000313" key="3">
    <source>
        <dbReference type="Proteomes" id="UP000824334"/>
    </source>
</evidence>
<dbReference type="GeneID" id="94374776"/>